<dbReference type="GO" id="GO:0009403">
    <property type="term" value="P:toxin biosynthetic process"/>
    <property type="evidence" value="ECO:0007669"/>
    <property type="project" value="UniProtKB-ARBA"/>
</dbReference>
<dbReference type="SUPFAM" id="SSF47336">
    <property type="entry name" value="ACP-like"/>
    <property type="match status" value="1"/>
</dbReference>
<dbReference type="InterPro" id="IPR029063">
    <property type="entry name" value="SAM-dependent_MTases_sf"/>
</dbReference>
<dbReference type="InterPro" id="IPR049900">
    <property type="entry name" value="PKS_mFAS_DH"/>
</dbReference>
<dbReference type="GO" id="GO:0016491">
    <property type="term" value="F:oxidoreductase activity"/>
    <property type="evidence" value="ECO:0007669"/>
    <property type="project" value="UniProtKB-KW"/>
</dbReference>
<protein>
    <submittedName>
        <fullName evidence="10">Uncharacterized protein</fullName>
    </submittedName>
</protein>
<feature type="active site" description="Proton donor; for dehydratase activity" evidence="6">
    <location>
        <position position="223"/>
    </location>
</feature>
<dbReference type="InterPro" id="IPR020807">
    <property type="entry name" value="PKS_DH"/>
</dbReference>
<evidence type="ECO:0000256" key="3">
    <source>
        <dbReference type="ARBA" id="ARBA00022679"/>
    </source>
</evidence>
<dbReference type="Pfam" id="PF08242">
    <property type="entry name" value="Methyltransf_12"/>
    <property type="match status" value="1"/>
</dbReference>
<evidence type="ECO:0000256" key="2">
    <source>
        <dbReference type="ARBA" id="ARBA00022553"/>
    </source>
</evidence>
<dbReference type="Pfam" id="PF14765">
    <property type="entry name" value="PS-DH"/>
    <property type="match status" value="1"/>
</dbReference>
<reference evidence="10 11" key="2">
    <citation type="journal article" date="2014" name="Proc. Natl. Acad. Sci. U.S.A.">
        <title>Trajectory and genomic determinants of fungal-pathogen speciation and host adaptation.</title>
        <authorList>
            <person name="Hu X."/>
            <person name="Xiao G."/>
            <person name="Zheng P."/>
            <person name="Shang Y."/>
            <person name="Su Y."/>
            <person name="Zhang X."/>
            <person name="Liu X."/>
            <person name="Zhan S."/>
            <person name="St Leger R.J."/>
            <person name="Wang C."/>
        </authorList>
    </citation>
    <scope>GENOME REANNOTATION</scope>
    <source>
        <strain evidence="11">ARSEF 23 / ATCC MYA-3075</strain>
    </source>
</reference>
<evidence type="ECO:0000259" key="8">
    <source>
        <dbReference type="PROSITE" id="PS50075"/>
    </source>
</evidence>
<evidence type="ECO:0000313" key="10">
    <source>
        <dbReference type="EMBL" id="KHO10625.1"/>
    </source>
</evidence>
<dbReference type="SMART" id="SM00822">
    <property type="entry name" value="PKS_KR"/>
    <property type="match status" value="1"/>
</dbReference>
<feature type="region of interest" description="C-terminal hotdog fold" evidence="6">
    <location>
        <begin position="163"/>
        <end position="315"/>
    </location>
</feature>
<feature type="region of interest" description="Disordered" evidence="7">
    <location>
        <begin position="1399"/>
        <end position="1464"/>
    </location>
</feature>
<dbReference type="SUPFAM" id="SSF53335">
    <property type="entry name" value="S-adenosyl-L-methionine-dependent methyltransferases"/>
    <property type="match status" value="1"/>
</dbReference>
<dbReference type="PROSITE" id="PS52019">
    <property type="entry name" value="PKS_MFAS_DH"/>
    <property type="match status" value="1"/>
</dbReference>
<dbReference type="Pfam" id="PF21089">
    <property type="entry name" value="PKS_DH_N"/>
    <property type="match status" value="1"/>
</dbReference>
<dbReference type="RefSeq" id="XP_011411111.1">
    <property type="nucleotide sequence ID" value="XM_011412809.1"/>
</dbReference>
<dbReference type="Gene3D" id="3.10.129.120">
    <property type="match status" value="1"/>
</dbReference>
<keyword evidence="2" id="KW-0597">Phosphoprotein</keyword>
<feature type="compositionally biased region" description="Polar residues" evidence="7">
    <location>
        <begin position="1399"/>
        <end position="1411"/>
    </location>
</feature>
<dbReference type="GeneID" id="23633219"/>
<feature type="domain" description="Carrier" evidence="8">
    <location>
        <begin position="1311"/>
        <end position="1388"/>
    </location>
</feature>
<dbReference type="Pfam" id="PF00668">
    <property type="entry name" value="Condensation"/>
    <property type="match status" value="2"/>
</dbReference>
<keyword evidence="4" id="KW-0560">Oxidoreductase</keyword>
<dbReference type="GO" id="GO:0031177">
    <property type="term" value="F:phosphopantetheine binding"/>
    <property type="evidence" value="ECO:0007669"/>
    <property type="project" value="InterPro"/>
</dbReference>
<dbReference type="Proteomes" id="UP000002498">
    <property type="component" value="Unassembled WGS sequence"/>
</dbReference>
<dbReference type="CDD" id="cd02440">
    <property type="entry name" value="AdoMet_MTases"/>
    <property type="match status" value="1"/>
</dbReference>
<dbReference type="InterPro" id="IPR050091">
    <property type="entry name" value="PKS_NRPS_Biosynth_Enz"/>
</dbReference>
<feature type="compositionally biased region" description="Basic and acidic residues" evidence="7">
    <location>
        <begin position="1434"/>
        <end position="1454"/>
    </location>
</feature>
<feature type="compositionally biased region" description="Polar residues" evidence="7">
    <location>
        <begin position="1418"/>
        <end position="1433"/>
    </location>
</feature>
<dbReference type="Gene3D" id="3.40.50.150">
    <property type="entry name" value="Vaccinia Virus protein VP39"/>
    <property type="match status" value="1"/>
</dbReference>
<gene>
    <name evidence="10" type="ORF">MAA_11771</name>
</gene>
<keyword evidence="11" id="KW-1185">Reference proteome</keyword>
<sequence length="1781" mass="197567">MPPYAWDHDRIYWRESRMSKNFGKSQDSRHPLLGRRVPDDINRELRWRNVLRLDQISWARGHVISGEVLLPGTSYISMSCEAAKVPARDNPIRLIEVLDIKIRRPVIVPDSREGCGNHLYSAGGGFDKLGFHGAIMRWQDCCLSRRGQKTGITSLRWLSPPGLYPIDSDAGYKSFEQNGLGYTGPFRRLQDIQRRRDYAIAMAEWSVEELGATEYTVHPALLDVSRQNVFHACADPAVGNLPTTILPVGIKRVAVSPNVALADGDTLPVKADTFVTARNGLGVVGDVHIYNASSGDIAVQMESVSLDPVSPQMPHQDHRLCFEIVFKIDPSLRLLEPPEYDLNSKSSQRTKELSADIERLCLFYIQRILADLDPKERPTLMWYHQMLVSAWDATIKLVQEGCHPVAETSWLADKSDIVDKIFAKWGNTVDIEIVRVVGERSLEFLKRKESILEVLMKDNMAARVYSDGCGFEEANGGMIDVLKQISHKLPRANYLEIGAGTGSITDRILRTIGHSFYTYTYTDISPDFFEQAAERFSEFQGKTIFRTLDVESDVELQGFRKHAYDVVVASNVLHATASIKRSLEQARLLLKPGGFLLLVEITGTELMRTTFCVGGLPGWWLGAKEGRNLYPGLKTEEWHATLQQTGFSGVDLVVHDIPGQQCYSFIASQAVDDTVQQLRDPLEYIDEVSEVKSLLIVGGKTLPVFKALTTIQKMPGQPWRNRITVASDIETIDFTRLGSGVDVLGLQELDNALFSESLTDKKLKSLLKMFLKNRQARVQHDCRYGKKYFQGAAASNIQLLDLDSIASPSSTARVILEAFLRLNTLSAHDFHVEPLLWPLQPELVVEGTDTLIPRVQPDQQRNDRYNANLRIISKSVDVTDISIGIGSQRGKLAFVECDSKHDTTARETVRVKVQLSLFIPGSGSNRGVYLLVGKKIGSDDAVVAISQSNTSVMSLSLEYVSPIEDKDCNTTFLEQIANQIIVDGLTRTAESKSSILLHNASADLTACFAAGSEVHDLQPVFSSSFTSEDRHGWITIHPQSSAHAIQRLLPKDFAVFLDCSPVSASASASDSVTASILATLPSGCTVHRWGSELTISLIRQKMPRLGGVANAAMILSDKLFIDMDVDSMNATIKPKVDASKHLDSILADYPLDFFIMFSSALSVTGGHGQANYHAANMYMAALAANRKHKGRTASVMHIGHVCDVGYFICADMTSKDYVSRRHMGPISEVHVHHAFAEAIIAGKPNSGRSCEVGFGIEPLDTRLDGEQEMAWSSDPRFAHFLPTVQVGKSEESQVGRDDIKERIHGAETEADVIEIVQEALVFKLESLLQLSSGSIDPDALLIKLGSDSLVAVEICAWFLKKIGIDVPVVKILGRNPVNQLCVDATKKLLTIVDLGLQESKSASSDSETPNQSRDKSEQMTPLISATDKASSISRQDEDSERQHPGAEIDDEKSHPRAGTVEEEAIPAKPMQGLLLFPVRRSKHVPYATDHDIEQELQASRDKVWDIEHGETLSLTVLSQSSKKHTLILGYHHIIFDAPSMRRFMRDLNSAYNMRPLKRDFGTCIEYARQEHQDKESNMLESNMQYWRKEFSGQAEIHGMFPAPTIDEETVKATKQVLLAQSPGRQDICIGVADANRPDTKYRETIGFFLSLLPVRFQVPAESTFTEIALNTAKKVGEALERSVPFNIILDELNISRSSAHTPMFQALVNYRLAMTKEGKPFGTGTLTITDGEEGRNPYDITFSFLESQTGGLGVTLDCSASIYDAHATNTLVNMYQFVLKA</sequence>
<dbReference type="Gene3D" id="3.40.50.720">
    <property type="entry name" value="NAD(P)-binding Rossmann-like Domain"/>
    <property type="match status" value="1"/>
</dbReference>
<dbReference type="PROSITE" id="PS50075">
    <property type="entry name" value="CARRIER"/>
    <property type="match status" value="1"/>
</dbReference>
<proteinExistence type="predicted"/>
<dbReference type="Pfam" id="PF08659">
    <property type="entry name" value="KR"/>
    <property type="match status" value="1"/>
</dbReference>
<dbReference type="SMART" id="SM00826">
    <property type="entry name" value="PKS_DH"/>
    <property type="match status" value="1"/>
</dbReference>
<accession>A0A0B2XD45</accession>
<feature type="domain" description="PKS/mFAS DH" evidence="9">
    <location>
        <begin position="30"/>
        <end position="315"/>
    </location>
</feature>
<dbReference type="InterPro" id="IPR013968">
    <property type="entry name" value="PKS_KR"/>
</dbReference>
<dbReference type="InterPro" id="IPR049551">
    <property type="entry name" value="PKS_DH_C"/>
</dbReference>
<dbReference type="SUPFAM" id="SSF52777">
    <property type="entry name" value="CoA-dependent acyltransferases"/>
    <property type="match status" value="2"/>
</dbReference>
<dbReference type="HOGENOM" id="CLU_238578_0_0_1"/>
<dbReference type="Gene3D" id="3.10.129.10">
    <property type="entry name" value="Hotdog Thioesterase"/>
    <property type="match status" value="1"/>
</dbReference>
<dbReference type="InterPro" id="IPR013217">
    <property type="entry name" value="Methyltransf_12"/>
</dbReference>
<evidence type="ECO:0000259" key="9">
    <source>
        <dbReference type="PROSITE" id="PS52019"/>
    </source>
</evidence>
<evidence type="ECO:0000256" key="4">
    <source>
        <dbReference type="ARBA" id="ARBA00023002"/>
    </source>
</evidence>
<dbReference type="PANTHER" id="PTHR43775">
    <property type="entry name" value="FATTY ACID SYNTHASE"/>
    <property type="match status" value="1"/>
</dbReference>
<dbReference type="PANTHER" id="PTHR43775:SF20">
    <property type="entry name" value="HYBRID PKS-NRPS SYNTHETASE APDA"/>
    <property type="match status" value="1"/>
</dbReference>
<dbReference type="Gene3D" id="3.30.559.30">
    <property type="entry name" value="Nonribosomal peptide synthetase, condensation domain"/>
    <property type="match status" value="2"/>
</dbReference>
<evidence type="ECO:0000256" key="1">
    <source>
        <dbReference type="ARBA" id="ARBA00022450"/>
    </source>
</evidence>
<evidence type="ECO:0000256" key="5">
    <source>
        <dbReference type="ARBA" id="ARBA00023268"/>
    </source>
</evidence>
<dbReference type="InterPro" id="IPR036291">
    <property type="entry name" value="NAD(P)-bd_dom_sf"/>
</dbReference>
<dbReference type="InterPro" id="IPR036736">
    <property type="entry name" value="ACP-like_sf"/>
</dbReference>
<feature type="region of interest" description="N-terminal hotdog fold" evidence="6">
    <location>
        <begin position="30"/>
        <end position="153"/>
    </location>
</feature>
<dbReference type="Pfam" id="PF00550">
    <property type="entry name" value="PP-binding"/>
    <property type="match status" value="1"/>
</dbReference>
<dbReference type="OrthoDB" id="416786at2759"/>
<dbReference type="KEGG" id="maj:MAA_11771"/>
<dbReference type="InterPro" id="IPR023213">
    <property type="entry name" value="CAT-like_dom_sf"/>
</dbReference>
<evidence type="ECO:0000256" key="7">
    <source>
        <dbReference type="SAM" id="MobiDB-lite"/>
    </source>
</evidence>
<dbReference type="Gene3D" id="3.30.559.10">
    <property type="entry name" value="Chloramphenicol acetyltransferase-like domain"/>
    <property type="match status" value="1"/>
</dbReference>
<dbReference type="SMART" id="SM00823">
    <property type="entry name" value="PKS_PP"/>
    <property type="match status" value="1"/>
</dbReference>
<keyword evidence="3" id="KW-0808">Transferase</keyword>
<feature type="active site" description="Proton acceptor; for dehydratase activity" evidence="6">
    <location>
        <position position="62"/>
    </location>
</feature>
<organism evidence="10 11">
    <name type="scientific">Metarhizium robertsii (strain ARSEF 23 / ATCC MYA-3075)</name>
    <name type="common">Metarhizium anisopliae (strain ARSEF 23)</name>
    <dbReference type="NCBI Taxonomy" id="655844"/>
    <lineage>
        <taxon>Eukaryota</taxon>
        <taxon>Fungi</taxon>
        <taxon>Dikarya</taxon>
        <taxon>Ascomycota</taxon>
        <taxon>Pezizomycotina</taxon>
        <taxon>Sordariomycetes</taxon>
        <taxon>Hypocreomycetidae</taxon>
        <taxon>Hypocreales</taxon>
        <taxon>Clavicipitaceae</taxon>
        <taxon>Metarhizium</taxon>
    </lineage>
</organism>
<dbReference type="InterPro" id="IPR049552">
    <property type="entry name" value="PKS_DH_N"/>
</dbReference>
<dbReference type="EMBL" id="ADNJ02000021">
    <property type="protein sequence ID" value="KHO10625.1"/>
    <property type="molecule type" value="Genomic_DNA"/>
</dbReference>
<dbReference type="SUPFAM" id="SSF51735">
    <property type="entry name" value="NAD(P)-binding Rossmann-fold domains"/>
    <property type="match status" value="1"/>
</dbReference>
<dbReference type="Gene3D" id="1.10.1200.10">
    <property type="entry name" value="ACP-like"/>
    <property type="match status" value="1"/>
</dbReference>
<dbReference type="InterPro" id="IPR001242">
    <property type="entry name" value="Condensation_dom"/>
</dbReference>
<reference evidence="10 11" key="1">
    <citation type="journal article" date="2011" name="PLoS Genet.">
        <title>Genome sequencing and comparative transcriptomics of the model entomopathogenic fungi Metarhizium anisopliae and M. acridum.</title>
        <authorList>
            <person name="Gao Q."/>
            <person name="Jin K."/>
            <person name="Ying S.H."/>
            <person name="Zhang Y."/>
            <person name="Xiao G."/>
            <person name="Shang Y."/>
            <person name="Duan Z."/>
            <person name="Hu X."/>
            <person name="Xie X.Q."/>
            <person name="Zhou G."/>
            <person name="Peng G."/>
            <person name="Luo Z."/>
            <person name="Huang W."/>
            <person name="Wang B."/>
            <person name="Fang W."/>
            <person name="Wang S."/>
            <person name="Zhong Y."/>
            <person name="Ma L.J."/>
            <person name="St Leger R.J."/>
            <person name="Zhao G.P."/>
            <person name="Pei Y."/>
            <person name="Feng M.G."/>
            <person name="Xia Y."/>
            <person name="Wang C."/>
        </authorList>
    </citation>
    <scope>NUCLEOTIDE SEQUENCE [LARGE SCALE GENOMIC DNA]</scope>
    <source>
        <strain evidence="11">ARSEF 23 / ATCC MYA-3075</strain>
    </source>
</reference>
<keyword evidence="5" id="KW-0511">Multifunctional enzyme</keyword>
<dbReference type="InterPro" id="IPR009081">
    <property type="entry name" value="PP-bd_ACP"/>
</dbReference>
<evidence type="ECO:0000256" key="6">
    <source>
        <dbReference type="PROSITE-ProRule" id="PRU01363"/>
    </source>
</evidence>
<dbReference type="InterPro" id="IPR020806">
    <property type="entry name" value="PKS_PP-bd"/>
</dbReference>
<dbReference type="GO" id="GO:0004312">
    <property type="term" value="F:fatty acid synthase activity"/>
    <property type="evidence" value="ECO:0007669"/>
    <property type="project" value="TreeGrafter"/>
</dbReference>
<name>A0A0B2XD45_METRA</name>
<keyword evidence="1" id="KW-0596">Phosphopantetheine</keyword>
<dbReference type="InterPro" id="IPR057326">
    <property type="entry name" value="KR_dom"/>
</dbReference>
<dbReference type="GO" id="GO:0006633">
    <property type="term" value="P:fatty acid biosynthetic process"/>
    <property type="evidence" value="ECO:0007669"/>
    <property type="project" value="TreeGrafter"/>
</dbReference>
<comment type="caution">
    <text evidence="10">The sequence shown here is derived from an EMBL/GenBank/DDBJ whole genome shotgun (WGS) entry which is preliminary data.</text>
</comment>
<evidence type="ECO:0000313" key="11">
    <source>
        <dbReference type="Proteomes" id="UP000002498"/>
    </source>
</evidence>